<proteinExistence type="predicted"/>
<gene>
    <name evidence="1" type="ORF">HPB52_023299</name>
</gene>
<dbReference type="EMBL" id="JABSTV010001245">
    <property type="protein sequence ID" value="KAH7984629.1"/>
    <property type="molecule type" value="Genomic_DNA"/>
</dbReference>
<name>A0A9D4YR25_RHISA</name>
<accession>A0A9D4YR25</accession>
<evidence type="ECO:0000313" key="1">
    <source>
        <dbReference type="EMBL" id="KAH7984629.1"/>
    </source>
</evidence>
<keyword evidence="2" id="KW-1185">Reference proteome</keyword>
<reference evidence="1" key="1">
    <citation type="journal article" date="2020" name="Cell">
        <title>Large-Scale Comparative Analyses of Tick Genomes Elucidate Their Genetic Diversity and Vector Capacities.</title>
        <authorList>
            <consortium name="Tick Genome and Microbiome Consortium (TIGMIC)"/>
            <person name="Jia N."/>
            <person name="Wang J."/>
            <person name="Shi W."/>
            <person name="Du L."/>
            <person name="Sun Y."/>
            <person name="Zhan W."/>
            <person name="Jiang J.F."/>
            <person name="Wang Q."/>
            <person name="Zhang B."/>
            <person name="Ji P."/>
            <person name="Bell-Sakyi L."/>
            <person name="Cui X.M."/>
            <person name="Yuan T.T."/>
            <person name="Jiang B.G."/>
            <person name="Yang W.F."/>
            <person name="Lam T.T."/>
            <person name="Chang Q.C."/>
            <person name="Ding S.J."/>
            <person name="Wang X.J."/>
            <person name="Zhu J.G."/>
            <person name="Ruan X.D."/>
            <person name="Zhao L."/>
            <person name="Wei J.T."/>
            <person name="Ye R.Z."/>
            <person name="Que T.C."/>
            <person name="Du C.H."/>
            <person name="Zhou Y.H."/>
            <person name="Cheng J.X."/>
            <person name="Dai P.F."/>
            <person name="Guo W.B."/>
            <person name="Han X.H."/>
            <person name="Huang E.J."/>
            <person name="Li L.F."/>
            <person name="Wei W."/>
            <person name="Gao Y.C."/>
            <person name="Liu J.Z."/>
            <person name="Shao H.Z."/>
            <person name="Wang X."/>
            <person name="Wang C.C."/>
            <person name="Yang T.C."/>
            <person name="Huo Q.B."/>
            <person name="Li W."/>
            <person name="Chen H.Y."/>
            <person name="Chen S.E."/>
            <person name="Zhou L.G."/>
            <person name="Ni X.B."/>
            <person name="Tian J.H."/>
            <person name="Sheng Y."/>
            <person name="Liu T."/>
            <person name="Pan Y.S."/>
            <person name="Xia L.Y."/>
            <person name="Li J."/>
            <person name="Zhao F."/>
            <person name="Cao W.C."/>
        </authorList>
    </citation>
    <scope>NUCLEOTIDE SEQUENCE</scope>
    <source>
        <strain evidence="1">Rsan-2018</strain>
    </source>
</reference>
<comment type="caution">
    <text evidence="1">The sequence shown here is derived from an EMBL/GenBank/DDBJ whole genome shotgun (WGS) entry which is preliminary data.</text>
</comment>
<organism evidence="1 2">
    <name type="scientific">Rhipicephalus sanguineus</name>
    <name type="common">Brown dog tick</name>
    <name type="synonym">Ixodes sanguineus</name>
    <dbReference type="NCBI Taxonomy" id="34632"/>
    <lineage>
        <taxon>Eukaryota</taxon>
        <taxon>Metazoa</taxon>
        <taxon>Ecdysozoa</taxon>
        <taxon>Arthropoda</taxon>
        <taxon>Chelicerata</taxon>
        <taxon>Arachnida</taxon>
        <taxon>Acari</taxon>
        <taxon>Parasitiformes</taxon>
        <taxon>Ixodida</taxon>
        <taxon>Ixodoidea</taxon>
        <taxon>Ixodidae</taxon>
        <taxon>Rhipicephalinae</taxon>
        <taxon>Rhipicephalus</taxon>
        <taxon>Rhipicephalus</taxon>
    </lineage>
</organism>
<dbReference type="AlphaFoldDB" id="A0A9D4YR25"/>
<evidence type="ECO:0000313" key="2">
    <source>
        <dbReference type="Proteomes" id="UP000821837"/>
    </source>
</evidence>
<dbReference type="Proteomes" id="UP000821837">
    <property type="component" value="Chromosome 1"/>
</dbReference>
<reference evidence="1" key="2">
    <citation type="submission" date="2021-09" db="EMBL/GenBank/DDBJ databases">
        <authorList>
            <person name="Jia N."/>
            <person name="Wang J."/>
            <person name="Shi W."/>
            <person name="Du L."/>
            <person name="Sun Y."/>
            <person name="Zhan W."/>
            <person name="Jiang J."/>
            <person name="Wang Q."/>
            <person name="Zhang B."/>
            <person name="Ji P."/>
            <person name="Sakyi L.B."/>
            <person name="Cui X."/>
            <person name="Yuan T."/>
            <person name="Jiang B."/>
            <person name="Yang W."/>
            <person name="Lam T.T.-Y."/>
            <person name="Chang Q."/>
            <person name="Ding S."/>
            <person name="Wang X."/>
            <person name="Zhu J."/>
            <person name="Ruan X."/>
            <person name="Zhao L."/>
            <person name="Wei J."/>
            <person name="Que T."/>
            <person name="Du C."/>
            <person name="Cheng J."/>
            <person name="Dai P."/>
            <person name="Han X."/>
            <person name="Huang E."/>
            <person name="Gao Y."/>
            <person name="Liu J."/>
            <person name="Shao H."/>
            <person name="Ye R."/>
            <person name="Li L."/>
            <person name="Wei W."/>
            <person name="Wang X."/>
            <person name="Wang C."/>
            <person name="Huo Q."/>
            <person name="Li W."/>
            <person name="Guo W."/>
            <person name="Chen H."/>
            <person name="Chen S."/>
            <person name="Zhou L."/>
            <person name="Zhou L."/>
            <person name="Ni X."/>
            <person name="Tian J."/>
            <person name="Zhou Y."/>
            <person name="Sheng Y."/>
            <person name="Liu T."/>
            <person name="Pan Y."/>
            <person name="Xia L."/>
            <person name="Li J."/>
            <person name="Zhao F."/>
            <person name="Cao W."/>
        </authorList>
    </citation>
    <scope>NUCLEOTIDE SEQUENCE</scope>
    <source>
        <strain evidence="1">Rsan-2018</strain>
        <tissue evidence="1">Larvae</tissue>
    </source>
</reference>
<protein>
    <submittedName>
        <fullName evidence="1">Uncharacterized protein</fullName>
    </submittedName>
</protein>
<sequence>MHMAGAPEGPSAEAVEKTDLSVDWPMTAATSCTSSGGWSGAGINTLVAGCELGPRSRSRGSQVLVKGRLRAGWYRSLRRRGALELATPPKRAVRLAVAGKHRSAEVMVRLRAGCRCGIKMA</sequence>